<evidence type="ECO:0000259" key="1">
    <source>
        <dbReference type="Pfam" id="PF22691"/>
    </source>
</evidence>
<dbReference type="AlphaFoldDB" id="A0A414NHA2"/>
<dbReference type="InterPro" id="IPR055140">
    <property type="entry name" value="Thiolase_C_2"/>
</dbReference>
<sequence length="430" mass="46343">MSVVKLGKDMRSVSIVGVGCTPFKNFEDHPETRGMSEGDAFGYAALEAIADAGLEPRDIQYFYHGAANPFMIGDSLTPNMQVADWFGVRGIGSVHHSEACCTGYVALQEAVMAVASGTYDIVLSGAVDLAASLPVVGAPGCYRRDFPLEEMLPSIPMVYDRAYGRPLDSAFGISFDNWINDYRWTYDLTAENIDDALNGLSKSLRRAAVKNPLAFYDVDFDQVALANNMASADEFLTSMMNPKVTQYLRVTGFETKCDGAAAIVVMPTEMAKARGYDHMPVEVLGTGSAAFEGSTLANEYHGTKNAAAEVYELTGVSPDEVDLFMCNDFFLASEIVAAEECGFIPRGEAWKYAIEGRTAYDGDKPINPHGGRCNFGHAHGASGVADVYEAVKQIRGEAGATQVKVNPKTAFLRGFGGGQNVRAQIIRAID</sequence>
<keyword evidence="3" id="KW-1185">Reference proteome</keyword>
<gene>
    <name evidence="2" type="ORF">DW682_05620</name>
</gene>
<dbReference type="Proteomes" id="UP000283983">
    <property type="component" value="Unassembled WGS sequence"/>
</dbReference>
<dbReference type="GO" id="GO:0016747">
    <property type="term" value="F:acyltransferase activity, transferring groups other than amino-acyl groups"/>
    <property type="evidence" value="ECO:0007669"/>
    <property type="project" value="InterPro"/>
</dbReference>
<accession>A0A414NHA2</accession>
<evidence type="ECO:0000313" key="2">
    <source>
        <dbReference type="EMBL" id="RHF39140.1"/>
    </source>
</evidence>
<dbReference type="PANTHER" id="PTHR42870:SF1">
    <property type="entry name" value="NON-SPECIFIC LIPID-TRANSFER PROTEIN-LIKE 2"/>
    <property type="match status" value="1"/>
</dbReference>
<dbReference type="EMBL" id="QSLJ01000001">
    <property type="protein sequence ID" value="RHF39140.1"/>
    <property type="molecule type" value="Genomic_DNA"/>
</dbReference>
<organism evidence="2 3">
    <name type="scientific">Collinsella intestinalis</name>
    <dbReference type="NCBI Taxonomy" id="147207"/>
    <lineage>
        <taxon>Bacteria</taxon>
        <taxon>Bacillati</taxon>
        <taxon>Actinomycetota</taxon>
        <taxon>Coriobacteriia</taxon>
        <taxon>Coriobacteriales</taxon>
        <taxon>Coriobacteriaceae</taxon>
        <taxon>Collinsella</taxon>
    </lineage>
</organism>
<reference evidence="2 3" key="1">
    <citation type="submission" date="2018-08" db="EMBL/GenBank/DDBJ databases">
        <title>A genome reference for cultivated species of the human gut microbiota.</title>
        <authorList>
            <person name="Zou Y."/>
            <person name="Xue W."/>
            <person name="Luo G."/>
        </authorList>
    </citation>
    <scope>NUCLEOTIDE SEQUENCE [LARGE SCALE GENOMIC DNA]</scope>
    <source>
        <strain evidence="2 3">AM25-33</strain>
    </source>
</reference>
<dbReference type="Gene3D" id="3.40.47.10">
    <property type="match status" value="1"/>
</dbReference>
<dbReference type="InterPro" id="IPR002155">
    <property type="entry name" value="Thiolase"/>
</dbReference>
<evidence type="ECO:0000313" key="3">
    <source>
        <dbReference type="Proteomes" id="UP000283983"/>
    </source>
</evidence>
<protein>
    <submittedName>
        <fullName evidence="2">Thiolase family protein</fullName>
    </submittedName>
</protein>
<proteinExistence type="predicted"/>
<dbReference type="CDD" id="cd00829">
    <property type="entry name" value="SCP-x_thiolase"/>
    <property type="match status" value="1"/>
</dbReference>
<dbReference type="PANTHER" id="PTHR42870">
    <property type="entry name" value="ACETYL-COA C-ACETYLTRANSFERASE"/>
    <property type="match status" value="1"/>
</dbReference>
<name>A0A414NHA2_9ACTN</name>
<feature type="domain" description="Thiolase C-terminal" evidence="1">
    <location>
        <begin position="300"/>
        <end position="423"/>
    </location>
</feature>
<dbReference type="InterPro" id="IPR016039">
    <property type="entry name" value="Thiolase-like"/>
</dbReference>
<comment type="caution">
    <text evidence="2">The sequence shown here is derived from an EMBL/GenBank/DDBJ whole genome shotgun (WGS) entry which is preliminary data.</text>
</comment>
<dbReference type="PIRSF" id="PIRSF000429">
    <property type="entry name" value="Ac-CoA_Ac_transf"/>
    <property type="match status" value="1"/>
</dbReference>
<dbReference type="SUPFAM" id="SSF53901">
    <property type="entry name" value="Thiolase-like"/>
    <property type="match status" value="1"/>
</dbReference>
<dbReference type="InParanoid" id="A0A414NHA2"/>
<dbReference type="Pfam" id="PF22691">
    <property type="entry name" value="Thiolase_C_1"/>
    <property type="match status" value="1"/>
</dbReference>
<dbReference type="FunCoup" id="A0A414NHA2">
    <property type="interactions" value="101"/>
</dbReference>